<dbReference type="Proteomes" id="UP000297736">
    <property type="component" value="Unassembled WGS sequence"/>
</dbReference>
<dbReference type="InterPro" id="IPR001466">
    <property type="entry name" value="Beta-lactam-related"/>
</dbReference>
<sequence length="596" mass="66006">MSMGYGVYTGMVAFGKTRDQCAPTRYEIREPLMFSPEVPESEIDALFAEVAVDGPGAAVGIYQSGESVLAKGYGLADLESRRPVTAQTPFHVASVSKQFTACAIAMLAQQGKVCLDEDVREYLPFVPDFGHTITIRHLLHHTSGLRNQIMLLLLSGQGTENRVTQQQIINLVTRQEALNFPPGTDYAYTNTGYILLAEVVFRATGKTLREFTTEQIFDPLGMEGTFFLDDVTEVVPYRANSYTRRRTERPEDENGWARSILNYENVGSSNLVTTVKDLGAWARNFTLHAVGGAKLNEQMCSTGELDDGTAINYGFGLERGELNGRTVYSHTGSDAAFRSVFAHFPTYGFTVAILANTELGLMSKVRAIADLYLPRTAQAVSTPPKKDTDNHLSEYAGTYVPEHDISCRIEIHEGSLFHCIESREPQKLTVRQDGTLDFDVPGSPSFIPIRDAAGQVTGLNAPRSGYGLPQHLRRVETLENPVDDLTEYVGEYRSPELDITYSIETDQDTPDRLVVTSLWSNSPAVVSPVIPDRFECAGNRKNLTLRRVLVFQRDDEGRVDGLLMHLAGERNIHFNRVGDPRPELPIASTRPQGVWG</sequence>
<dbReference type="EMBL" id="FXZI01000025">
    <property type="protein sequence ID" value="SMY04989.1"/>
    <property type="molecule type" value="Genomic_DNA"/>
</dbReference>
<accession>A0A2H1KZC1</accession>
<keyword evidence="3" id="KW-0378">Hydrolase</keyword>
<evidence type="ECO:0000259" key="1">
    <source>
        <dbReference type="Pfam" id="PF00144"/>
    </source>
</evidence>
<name>A0A2H1KZC1_BREAU</name>
<dbReference type="PANTHER" id="PTHR46825:SF9">
    <property type="entry name" value="BETA-LACTAMASE-RELATED DOMAIN-CONTAINING PROTEIN"/>
    <property type="match status" value="1"/>
</dbReference>
<dbReference type="InterPro" id="IPR050491">
    <property type="entry name" value="AmpC-like"/>
</dbReference>
<dbReference type="PANTHER" id="PTHR46825">
    <property type="entry name" value="D-ALANYL-D-ALANINE-CARBOXYPEPTIDASE/ENDOPEPTIDASE AMPH"/>
    <property type="match status" value="1"/>
</dbReference>
<evidence type="ECO:0000313" key="3">
    <source>
        <dbReference type="EMBL" id="TGD38189.1"/>
    </source>
</evidence>
<evidence type="ECO:0000313" key="4">
    <source>
        <dbReference type="Proteomes" id="UP000234300"/>
    </source>
</evidence>
<dbReference type="EMBL" id="RHFF01000011">
    <property type="protein sequence ID" value="TGD38189.1"/>
    <property type="molecule type" value="Genomic_DNA"/>
</dbReference>
<dbReference type="AlphaFoldDB" id="A0A2H1KZC1"/>
<dbReference type="SUPFAM" id="SSF56601">
    <property type="entry name" value="beta-lactamase/transpeptidase-like"/>
    <property type="match status" value="1"/>
</dbReference>
<organism evidence="2 4">
    <name type="scientific">Brevibacterium aurantiacum</name>
    <dbReference type="NCBI Taxonomy" id="273384"/>
    <lineage>
        <taxon>Bacteria</taxon>
        <taxon>Bacillati</taxon>
        <taxon>Actinomycetota</taxon>
        <taxon>Actinomycetes</taxon>
        <taxon>Micrococcales</taxon>
        <taxon>Brevibacteriaceae</taxon>
        <taxon>Brevibacterium</taxon>
    </lineage>
</organism>
<proteinExistence type="predicted"/>
<evidence type="ECO:0000313" key="5">
    <source>
        <dbReference type="Proteomes" id="UP000297736"/>
    </source>
</evidence>
<gene>
    <name evidence="2" type="ORF">BAURA86_03904</name>
    <name evidence="3" type="ORF">EB834_11860</name>
</gene>
<reference evidence="2 4" key="1">
    <citation type="submission" date="2017-03" db="EMBL/GenBank/DDBJ databases">
        <authorList>
            <person name="Afonso C.L."/>
            <person name="Miller P.J."/>
            <person name="Scott M.A."/>
            <person name="Spackman E."/>
            <person name="Goraichik I."/>
            <person name="Dimitrov K.M."/>
            <person name="Suarez D.L."/>
            <person name="Swayne D.E."/>
        </authorList>
    </citation>
    <scope>NUCLEOTIDE SEQUENCE [LARGE SCALE GENOMIC DNA]</scope>
    <source>
        <strain evidence="2">8</strain>
        <strain evidence="4">8(6)</strain>
    </source>
</reference>
<dbReference type="Proteomes" id="UP000234300">
    <property type="component" value="Unassembled WGS sequence"/>
</dbReference>
<protein>
    <submittedName>
        <fullName evidence="3">Class A beta-lactamase-related serine hydrolase</fullName>
    </submittedName>
    <submittedName>
        <fullName evidence="2">CubicO group peptidase, beta-lactamase class C family</fullName>
    </submittedName>
</protein>
<feature type="domain" description="Beta-lactamase-related" evidence="1">
    <location>
        <begin position="53"/>
        <end position="360"/>
    </location>
</feature>
<evidence type="ECO:0000313" key="2">
    <source>
        <dbReference type="EMBL" id="SMY04989.1"/>
    </source>
</evidence>
<dbReference type="InterPro" id="IPR012338">
    <property type="entry name" value="Beta-lactam/transpept-like"/>
</dbReference>
<dbReference type="Pfam" id="PF00144">
    <property type="entry name" value="Beta-lactamase"/>
    <property type="match status" value="1"/>
</dbReference>
<reference evidence="3 5" key="2">
    <citation type="submission" date="2018-10" db="EMBL/GenBank/DDBJ databases">
        <title>Brevibacterium genomes from Austrain hard cheese rinds.</title>
        <authorList>
            <person name="Anast J.M."/>
            <person name="Dzieciol M."/>
            <person name="Schultz D.L."/>
            <person name="Mann E."/>
            <person name="Wagner M."/>
            <person name="Schmitz-Esser S."/>
        </authorList>
    </citation>
    <scope>NUCLEOTIDE SEQUENCE [LARGE SCALE GENOMIC DNA]</scope>
    <source>
        <strain evidence="3 5">L261</strain>
    </source>
</reference>
<dbReference type="Gene3D" id="3.40.710.10">
    <property type="entry name" value="DD-peptidase/beta-lactamase superfamily"/>
    <property type="match status" value="1"/>
</dbReference>
<dbReference type="GO" id="GO:0016787">
    <property type="term" value="F:hydrolase activity"/>
    <property type="evidence" value="ECO:0007669"/>
    <property type="project" value="UniProtKB-KW"/>
</dbReference>